<feature type="compositionally biased region" description="Polar residues" evidence="1">
    <location>
        <begin position="41"/>
        <end position="54"/>
    </location>
</feature>
<evidence type="ECO:0000256" key="1">
    <source>
        <dbReference type="SAM" id="MobiDB-lite"/>
    </source>
</evidence>
<evidence type="ECO:0000313" key="3">
    <source>
        <dbReference type="Proteomes" id="UP001163823"/>
    </source>
</evidence>
<reference evidence="2" key="1">
    <citation type="journal article" date="2023" name="Science">
        <title>Elucidation of the pathway for biosynthesis of saponin adjuvants from the soapbark tree.</title>
        <authorList>
            <person name="Reed J."/>
            <person name="Orme A."/>
            <person name="El-Demerdash A."/>
            <person name="Owen C."/>
            <person name="Martin L.B.B."/>
            <person name="Misra R.C."/>
            <person name="Kikuchi S."/>
            <person name="Rejzek M."/>
            <person name="Martin A.C."/>
            <person name="Harkess A."/>
            <person name="Leebens-Mack J."/>
            <person name="Louveau T."/>
            <person name="Stephenson M.J."/>
            <person name="Osbourn A."/>
        </authorList>
    </citation>
    <scope>NUCLEOTIDE SEQUENCE</scope>
    <source>
        <strain evidence="2">S10</strain>
    </source>
</reference>
<protein>
    <submittedName>
        <fullName evidence="2">Uncharacterized protein</fullName>
    </submittedName>
</protein>
<dbReference type="KEGG" id="qsa:O6P43_021845"/>
<keyword evidence="3" id="KW-1185">Reference proteome</keyword>
<organism evidence="2 3">
    <name type="scientific">Quillaja saponaria</name>
    <name type="common">Soap bark tree</name>
    <dbReference type="NCBI Taxonomy" id="32244"/>
    <lineage>
        <taxon>Eukaryota</taxon>
        <taxon>Viridiplantae</taxon>
        <taxon>Streptophyta</taxon>
        <taxon>Embryophyta</taxon>
        <taxon>Tracheophyta</taxon>
        <taxon>Spermatophyta</taxon>
        <taxon>Magnoliopsida</taxon>
        <taxon>eudicotyledons</taxon>
        <taxon>Gunneridae</taxon>
        <taxon>Pentapetalae</taxon>
        <taxon>rosids</taxon>
        <taxon>fabids</taxon>
        <taxon>Fabales</taxon>
        <taxon>Quillajaceae</taxon>
        <taxon>Quillaja</taxon>
    </lineage>
</organism>
<name>A0AAD7LD55_QUISA</name>
<comment type="caution">
    <text evidence="2">The sequence shown here is derived from an EMBL/GenBank/DDBJ whole genome shotgun (WGS) entry which is preliminary data.</text>
</comment>
<feature type="region of interest" description="Disordered" evidence="1">
    <location>
        <begin position="1"/>
        <end position="54"/>
    </location>
</feature>
<dbReference type="AlphaFoldDB" id="A0AAD7LD55"/>
<feature type="compositionally biased region" description="Basic and acidic residues" evidence="1">
    <location>
        <begin position="12"/>
        <end position="21"/>
    </location>
</feature>
<accession>A0AAD7LD55</accession>
<evidence type="ECO:0000313" key="2">
    <source>
        <dbReference type="EMBL" id="KAJ7955216.1"/>
    </source>
</evidence>
<dbReference type="EMBL" id="JARAOO010000009">
    <property type="protein sequence ID" value="KAJ7955216.1"/>
    <property type="molecule type" value="Genomic_DNA"/>
</dbReference>
<feature type="compositionally biased region" description="Low complexity" evidence="1">
    <location>
        <begin position="22"/>
        <end position="32"/>
    </location>
</feature>
<gene>
    <name evidence="2" type="ORF">O6P43_021845</name>
</gene>
<sequence length="106" mass="11359">MSASHLRALLRLMEEKEDQERQSQSSRSFGRSPPVPAYNTVMPQHFSSGSITNSGAQNLNRVTNNTGIISDNGNGCVNYGGAPVNHGQVNGAINYGPSTNYGTYGR</sequence>
<dbReference type="Proteomes" id="UP001163823">
    <property type="component" value="Chromosome 9"/>
</dbReference>
<proteinExistence type="predicted"/>